<dbReference type="InterPro" id="IPR011029">
    <property type="entry name" value="DEATH-like_dom_sf"/>
</dbReference>
<evidence type="ECO:0000313" key="9">
    <source>
        <dbReference type="Proteomes" id="UP000314982"/>
    </source>
</evidence>
<dbReference type="PANTHER" id="PTHR46985">
    <property type="entry name" value="NACHT, LRR AND PYD DOMAINS-CONTAINING PROTEIN 1"/>
    <property type="match status" value="1"/>
</dbReference>
<organism evidence="8 9">
    <name type="scientific">Hucho hucho</name>
    <name type="common">huchen</name>
    <dbReference type="NCBI Taxonomy" id="62062"/>
    <lineage>
        <taxon>Eukaryota</taxon>
        <taxon>Metazoa</taxon>
        <taxon>Chordata</taxon>
        <taxon>Craniata</taxon>
        <taxon>Vertebrata</taxon>
        <taxon>Euteleostomi</taxon>
        <taxon>Actinopterygii</taxon>
        <taxon>Neopterygii</taxon>
        <taxon>Teleostei</taxon>
        <taxon>Protacanthopterygii</taxon>
        <taxon>Salmoniformes</taxon>
        <taxon>Salmonidae</taxon>
        <taxon>Salmoninae</taxon>
        <taxon>Hucho</taxon>
    </lineage>
</organism>
<evidence type="ECO:0000256" key="6">
    <source>
        <dbReference type="SAM" id="Phobius"/>
    </source>
</evidence>
<dbReference type="Pfam" id="PF00619">
    <property type="entry name" value="CARD"/>
    <property type="match status" value="1"/>
</dbReference>
<dbReference type="AlphaFoldDB" id="A0A4W5RQ83"/>
<comment type="subcellular location">
    <subcellularLocation>
        <location evidence="1">Cytoplasm</location>
        <location evidence="1">Cytosol</location>
    </subcellularLocation>
</comment>
<dbReference type="InterPro" id="IPR051249">
    <property type="entry name" value="NLRP_Inflammasome"/>
</dbReference>
<keyword evidence="6" id="KW-0472">Membrane</keyword>
<dbReference type="GO" id="GO:0042981">
    <property type="term" value="P:regulation of apoptotic process"/>
    <property type="evidence" value="ECO:0007669"/>
    <property type="project" value="InterPro"/>
</dbReference>
<keyword evidence="6" id="KW-0812">Transmembrane</keyword>
<dbReference type="GO" id="GO:0045087">
    <property type="term" value="P:innate immune response"/>
    <property type="evidence" value="ECO:0007669"/>
    <property type="project" value="UniProtKB-KW"/>
</dbReference>
<keyword evidence="3" id="KW-0399">Innate immunity</keyword>
<keyword evidence="9" id="KW-1185">Reference proteome</keyword>
<dbReference type="SUPFAM" id="SSF47986">
    <property type="entry name" value="DEATH domain"/>
    <property type="match status" value="1"/>
</dbReference>
<keyword evidence="4" id="KW-0391">Immunity</keyword>
<evidence type="ECO:0000256" key="2">
    <source>
        <dbReference type="ARBA" id="ARBA00022490"/>
    </source>
</evidence>
<keyword evidence="6" id="KW-1133">Transmembrane helix</keyword>
<dbReference type="GO" id="GO:0005829">
    <property type="term" value="C:cytosol"/>
    <property type="evidence" value="ECO:0007669"/>
    <property type="project" value="UniProtKB-SubCell"/>
</dbReference>
<dbReference type="GO" id="GO:0006954">
    <property type="term" value="P:inflammatory response"/>
    <property type="evidence" value="ECO:0007669"/>
    <property type="project" value="UniProtKB-KW"/>
</dbReference>
<evidence type="ECO:0000256" key="4">
    <source>
        <dbReference type="ARBA" id="ARBA00022859"/>
    </source>
</evidence>
<dbReference type="Ensembl" id="ENSHHUT00000093800.1">
    <property type="protein sequence ID" value="ENSHHUP00000090992.1"/>
    <property type="gene ID" value="ENSHHUG00000052513.1"/>
</dbReference>
<evidence type="ECO:0000256" key="3">
    <source>
        <dbReference type="ARBA" id="ARBA00022588"/>
    </source>
</evidence>
<dbReference type="STRING" id="62062.ENSHHUP00000090992"/>
<keyword evidence="2" id="KW-0963">Cytoplasm</keyword>
<keyword evidence="5" id="KW-0395">Inflammatory response</keyword>
<accession>A0A4W5RQ83</accession>
<evidence type="ECO:0000313" key="8">
    <source>
        <dbReference type="Ensembl" id="ENSHHUP00000090992.1"/>
    </source>
</evidence>
<evidence type="ECO:0000256" key="5">
    <source>
        <dbReference type="ARBA" id="ARBA00023198"/>
    </source>
</evidence>
<dbReference type="PANTHER" id="PTHR46985:SF2">
    <property type="entry name" value="APOPTOSIS-ASSOCIATED SPECK-LIKE PROTEIN CONTAINING A CARD"/>
    <property type="match status" value="1"/>
</dbReference>
<reference evidence="8" key="3">
    <citation type="submission" date="2025-09" db="UniProtKB">
        <authorList>
            <consortium name="Ensembl"/>
        </authorList>
    </citation>
    <scope>IDENTIFICATION</scope>
</reference>
<reference evidence="9" key="1">
    <citation type="submission" date="2018-06" db="EMBL/GenBank/DDBJ databases">
        <title>Genome assembly of Danube salmon.</title>
        <authorList>
            <person name="Macqueen D.J."/>
            <person name="Gundappa M.K."/>
        </authorList>
    </citation>
    <scope>NUCLEOTIDE SEQUENCE [LARGE SCALE GENOMIC DNA]</scope>
</reference>
<protein>
    <recommendedName>
        <fullName evidence="7">CARD domain-containing protein</fullName>
    </recommendedName>
</protein>
<dbReference type="InterPro" id="IPR001315">
    <property type="entry name" value="CARD"/>
</dbReference>
<dbReference type="Gene3D" id="1.10.533.10">
    <property type="entry name" value="Death Domain, Fas"/>
    <property type="match status" value="1"/>
</dbReference>
<evidence type="ECO:0000259" key="7">
    <source>
        <dbReference type="PROSITE" id="PS50209"/>
    </source>
</evidence>
<feature type="domain" description="CARD" evidence="7">
    <location>
        <begin position="82"/>
        <end position="150"/>
    </location>
</feature>
<proteinExistence type="predicted"/>
<dbReference type="PROSITE" id="PS50209">
    <property type="entry name" value="CARD"/>
    <property type="match status" value="1"/>
</dbReference>
<evidence type="ECO:0000256" key="1">
    <source>
        <dbReference type="ARBA" id="ARBA00004514"/>
    </source>
</evidence>
<feature type="transmembrane region" description="Helical" evidence="6">
    <location>
        <begin position="45"/>
        <end position="69"/>
    </location>
</feature>
<dbReference type="Proteomes" id="UP000314982">
    <property type="component" value="Unassembled WGS sequence"/>
</dbReference>
<dbReference type="GeneTree" id="ENSGT00990000203949"/>
<sequence length="167" mass="19561">MTPYGFYQNVFSKREKMEESEMKERRGLERKREVKREEGILYRYLYIYNVLMCFLPGFVCNTCMFLYGVCVSVGVRVIHLSFSTPDATFVDDNRAELIQMVTMVMPISDDLLQRGIILDEAYSNISVPRTRQEQMRELFKALNTVKVKSRWIAMDRLRALGKGEVVC</sequence>
<name>A0A4W5RQ83_9TELE</name>
<reference evidence="8" key="2">
    <citation type="submission" date="2025-08" db="UniProtKB">
        <authorList>
            <consortium name="Ensembl"/>
        </authorList>
    </citation>
    <scope>IDENTIFICATION</scope>
</reference>